<accession>C7DIC7</accession>
<keyword evidence="5" id="KW-1185">Reference proteome</keyword>
<reference evidence="4 5" key="1">
    <citation type="journal article" date="2009" name="Genome Biol.">
        <title>Community-wide analysis of microbial genome sequence signatures.</title>
        <authorList>
            <person name="Dick G.J."/>
            <person name="Andersson A.F."/>
            <person name="Baker B.J."/>
            <person name="Simmons S.L."/>
            <person name="Thomas B.C."/>
            <person name="Yelton A.P."/>
            <person name="Banfield J.F."/>
        </authorList>
    </citation>
    <scope>NUCLEOTIDE SEQUENCE [LARGE SCALE GENOMIC DNA]</scope>
    <source>
        <strain evidence="4">ARMAN-2</strain>
    </source>
</reference>
<dbReference type="Gene3D" id="3.40.1370.10">
    <property type="match status" value="1"/>
</dbReference>
<protein>
    <submittedName>
        <fullName evidence="4">Ribosomal protein L4/L1e</fullName>
    </submittedName>
</protein>
<dbReference type="GO" id="GO:0006412">
    <property type="term" value="P:translation"/>
    <property type="evidence" value="ECO:0007669"/>
    <property type="project" value="InterPro"/>
</dbReference>
<dbReference type="AlphaFoldDB" id="C7DIC7"/>
<reference evidence="4 5" key="2">
    <citation type="journal article" date="2010" name="Proc. Natl. Acad. Sci. U.S.A.">
        <title>Enigmatic, ultrasmall, uncultivated Archaea.</title>
        <authorList>
            <person name="Baker B.J."/>
            <person name="Comolli L.R."/>
            <person name="Dick G.J."/>
            <person name="Hauser L.J."/>
            <person name="Hyatt D."/>
            <person name="Dill B.D."/>
            <person name="Land M.L."/>
            <person name="Verberkmoes N.C."/>
            <person name="Hettich R.L."/>
            <person name="Banfield J.F."/>
        </authorList>
    </citation>
    <scope>NUCLEOTIDE SEQUENCE [LARGE SCALE GENOMIC DNA]</scope>
    <source>
        <strain evidence="4">ARMAN-2</strain>
    </source>
</reference>
<evidence type="ECO:0000313" key="5">
    <source>
        <dbReference type="Proteomes" id="UP000332487"/>
    </source>
</evidence>
<gene>
    <name evidence="4" type="ORF">UNLARM2_0819</name>
</gene>
<dbReference type="Pfam" id="PF00573">
    <property type="entry name" value="Ribosomal_L4"/>
    <property type="match status" value="1"/>
</dbReference>
<keyword evidence="2 4" id="KW-0689">Ribosomal protein</keyword>
<dbReference type="InterPro" id="IPR023574">
    <property type="entry name" value="Ribosomal_uL4_dom_sf"/>
</dbReference>
<dbReference type="Proteomes" id="UP000332487">
    <property type="component" value="Unassembled WGS sequence"/>
</dbReference>
<dbReference type="GO" id="GO:0003735">
    <property type="term" value="F:structural constituent of ribosome"/>
    <property type="evidence" value="ECO:0007669"/>
    <property type="project" value="InterPro"/>
</dbReference>
<name>C7DIC7_MICA2</name>
<evidence type="ECO:0000313" key="4">
    <source>
        <dbReference type="EMBL" id="EET89701.1"/>
    </source>
</evidence>
<evidence type="ECO:0000256" key="2">
    <source>
        <dbReference type="ARBA" id="ARBA00022980"/>
    </source>
</evidence>
<dbReference type="GO" id="GO:1990904">
    <property type="term" value="C:ribonucleoprotein complex"/>
    <property type="evidence" value="ECO:0007669"/>
    <property type="project" value="UniProtKB-KW"/>
</dbReference>
<dbReference type="EMBL" id="GG697241">
    <property type="protein sequence ID" value="EET89701.1"/>
    <property type="molecule type" value="Genomic_DNA"/>
</dbReference>
<organism evidence="4 5">
    <name type="scientific">Candidatus Micrarchaeum acidiphilum ARMAN-2</name>
    <dbReference type="NCBI Taxonomy" id="425595"/>
    <lineage>
        <taxon>Archaea</taxon>
        <taxon>Candidatus Micrarchaeota</taxon>
        <taxon>Candidatus Micrarchaeia</taxon>
        <taxon>Candidatus Micrarchaeales</taxon>
        <taxon>Candidatus Micrarchaeaceae</taxon>
        <taxon>Candidatus Micrarchaeum</taxon>
    </lineage>
</organism>
<proteinExistence type="inferred from homology"/>
<dbReference type="PANTHER" id="PTHR19431">
    <property type="entry name" value="60S RIBOSOMAL PROTEIN L4"/>
    <property type="match status" value="1"/>
</dbReference>
<evidence type="ECO:0000256" key="3">
    <source>
        <dbReference type="ARBA" id="ARBA00023274"/>
    </source>
</evidence>
<dbReference type="InterPro" id="IPR002136">
    <property type="entry name" value="Ribosomal_uL4"/>
</dbReference>
<dbReference type="InterPro" id="IPR045240">
    <property type="entry name" value="Ribosomal_uL4_euk/arch"/>
</dbReference>
<comment type="similarity">
    <text evidence="1">Belongs to the universal ribosomal protein uL4 family.</text>
</comment>
<dbReference type="GO" id="GO:0005840">
    <property type="term" value="C:ribosome"/>
    <property type="evidence" value="ECO:0007669"/>
    <property type="project" value="UniProtKB-KW"/>
</dbReference>
<evidence type="ECO:0000256" key="1">
    <source>
        <dbReference type="ARBA" id="ARBA00010528"/>
    </source>
</evidence>
<keyword evidence="3" id="KW-0687">Ribonucleoprotein</keyword>
<dbReference type="SUPFAM" id="SSF52166">
    <property type="entry name" value="Ribosomal protein L4"/>
    <property type="match status" value="1"/>
</dbReference>
<sequence>MAKSIDVLNIDGKKDHKLDLAEVFDTEIEPWLIRRAAIAENTYGLQPQGHFPLAGMQTTAQYYGAMMSYRTGRHMGRAIRPREKLGGGVQGKVKRIPSSVKGKRAHPHMIEKKLVEKMNKKEYQAAIKSAIAYSASSNLASGVETPIVFSDTLESVKKSKDIIKMLKAINIYKLISDKSKREKGTSRRTQRKAFSKKIAIIVLNDDGAVRASRNIPGITAVKLSALKVNDLVPGGEHPLVPIWSESALKSIDHEIAKLSLK</sequence>